<reference evidence="4" key="1">
    <citation type="submission" date="2016-06" db="UniProtKB">
        <authorList>
            <consortium name="WormBaseParasite"/>
        </authorList>
    </citation>
    <scope>IDENTIFICATION</scope>
</reference>
<dbReference type="WBParaSite" id="ECPE_0000521601-mRNA-1">
    <property type="protein sequence ID" value="ECPE_0000521601-mRNA-1"/>
    <property type="gene ID" value="ECPE_0000521601"/>
</dbReference>
<gene>
    <name evidence="2" type="ORF">ECPE_LOCUS5204</name>
</gene>
<organism evidence="4">
    <name type="scientific">Echinostoma caproni</name>
    <dbReference type="NCBI Taxonomy" id="27848"/>
    <lineage>
        <taxon>Eukaryota</taxon>
        <taxon>Metazoa</taxon>
        <taxon>Spiralia</taxon>
        <taxon>Lophotrochozoa</taxon>
        <taxon>Platyhelminthes</taxon>
        <taxon>Trematoda</taxon>
        <taxon>Digenea</taxon>
        <taxon>Plagiorchiida</taxon>
        <taxon>Echinostomata</taxon>
        <taxon>Echinostomatoidea</taxon>
        <taxon>Echinostomatidae</taxon>
        <taxon>Echinostoma</taxon>
    </lineage>
</organism>
<sequence length="177" mass="18782">MSTGELVSISLRGPRSRTQTVRLSANLVSHVRPVCVVSPSGPADPVFGAKRSFGSGLPGEEDTSCPIKRSADESTSAKTSTAALVPGDPISGRISMALVDGMLVSRDADSDCPVVLSPTGIPCCNLTDSVTVFWLPMDARIGPDELPQFVRRCCTPRLAICLPFEVAMKVVSFDDDW</sequence>
<evidence type="ECO:0000256" key="1">
    <source>
        <dbReference type="SAM" id="MobiDB-lite"/>
    </source>
</evidence>
<reference evidence="2 3" key="2">
    <citation type="submission" date="2018-11" db="EMBL/GenBank/DDBJ databases">
        <authorList>
            <consortium name="Pathogen Informatics"/>
        </authorList>
    </citation>
    <scope>NUCLEOTIDE SEQUENCE [LARGE SCALE GENOMIC DNA]</scope>
    <source>
        <strain evidence="2 3">Egypt</strain>
    </source>
</reference>
<dbReference type="Proteomes" id="UP000272942">
    <property type="component" value="Unassembled WGS sequence"/>
</dbReference>
<dbReference type="EMBL" id="UZAN01042053">
    <property type="protein sequence ID" value="VDP74853.1"/>
    <property type="molecule type" value="Genomic_DNA"/>
</dbReference>
<accession>A0A183AE19</accession>
<feature type="region of interest" description="Disordered" evidence="1">
    <location>
        <begin position="52"/>
        <end position="83"/>
    </location>
</feature>
<feature type="compositionally biased region" description="Polar residues" evidence="1">
    <location>
        <begin position="73"/>
        <end position="82"/>
    </location>
</feature>
<keyword evidence="3" id="KW-1185">Reference proteome</keyword>
<evidence type="ECO:0000313" key="3">
    <source>
        <dbReference type="Proteomes" id="UP000272942"/>
    </source>
</evidence>
<evidence type="ECO:0000313" key="4">
    <source>
        <dbReference type="WBParaSite" id="ECPE_0000521601-mRNA-1"/>
    </source>
</evidence>
<proteinExistence type="predicted"/>
<evidence type="ECO:0000313" key="2">
    <source>
        <dbReference type="EMBL" id="VDP74853.1"/>
    </source>
</evidence>
<name>A0A183AE19_9TREM</name>
<protein>
    <submittedName>
        <fullName evidence="4">DUF1263 domain-containing protein</fullName>
    </submittedName>
</protein>
<dbReference type="AlphaFoldDB" id="A0A183AE19"/>